<accession>A0A2J7QLI8</accession>
<dbReference type="STRING" id="105785.A0A2J7QLI8"/>
<evidence type="ECO:0000256" key="6">
    <source>
        <dbReference type="ARBA" id="ARBA00022687"/>
    </source>
</evidence>
<keyword evidence="7" id="KW-1015">Disulfide bond</keyword>
<dbReference type="EMBL" id="NEVH01013247">
    <property type="protein sequence ID" value="PNF29418.1"/>
    <property type="molecule type" value="Genomic_DNA"/>
</dbReference>
<evidence type="ECO:0000313" key="10">
    <source>
        <dbReference type="EMBL" id="PNF29418.1"/>
    </source>
</evidence>
<evidence type="ECO:0000256" key="2">
    <source>
        <dbReference type="ARBA" id="ARBA00005683"/>
    </source>
</evidence>
<dbReference type="Pfam" id="PF00110">
    <property type="entry name" value="wnt"/>
    <property type="match status" value="2"/>
</dbReference>
<dbReference type="GO" id="GO:0045165">
    <property type="term" value="P:cell fate commitment"/>
    <property type="evidence" value="ECO:0007669"/>
    <property type="project" value="TreeGrafter"/>
</dbReference>
<evidence type="ECO:0000256" key="8">
    <source>
        <dbReference type="ARBA" id="ARBA00023288"/>
    </source>
</evidence>
<dbReference type="InterPro" id="IPR005817">
    <property type="entry name" value="Wnt"/>
</dbReference>
<proteinExistence type="inferred from homology"/>
<dbReference type="OrthoDB" id="5945655at2759"/>
<comment type="caution">
    <text evidence="10">The sequence shown here is derived from an EMBL/GenBank/DDBJ whole genome shotgun (WGS) entry which is preliminary data.</text>
</comment>
<dbReference type="GO" id="GO:0005109">
    <property type="term" value="F:frizzled binding"/>
    <property type="evidence" value="ECO:0007669"/>
    <property type="project" value="TreeGrafter"/>
</dbReference>
<evidence type="ECO:0000313" key="11">
    <source>
        <dbReference type="Proteomes" id="UP000235965"/>
    </source>
</evidence>
<protein>
    <recommendedName>
        <fullName evidence="9">Protein Wnt</fullName>
    </recommendedName>
</protein>
<dbReference type="PROSITE" id="PS00246">
    <property type="entry name" value="WNT1"/>
    <property type="match status" value="1"/>
</dbReference>
<evidence type="ECO:0000256" key="1">
    <source>
        <dbReference type="ARBA" id="ARBA00004498"/>
    </source>
</evidence>
<comment type="subcellular location">
    <subcellularLocation>
        <location evidence="1 9">Secreted</location>
        <location evidence="1 9">Extracellular space</location>
        <location evidence="1 9">Extracellular matrix</location>
    </subcellularLocation>
</comment>
<keyword evidence="8" id="KW-0449">Lipoprotein</keyword>
<dbReference type="PRINTS" id="PR01349">
    <property type="entry name" value="WNTPROTEIN"/>
</dbReference>
<evidence type="ECO:0000256" key="3">
    <source>
        <dbReference type="ARBA" id="ARBA00022473"/>
    </source>
</evidence>
<dbReference type="GO" id="GO:0005125">
    <property type="term" value="F:cytokine activity"/>
    <property type="evidence" value="ECO:0007669"/>
    <property type="project" value="TreeGrafter"/>
</dbReference>
<dbReference type="CDD" id="cd19343">
    <property type="entry name" value="Wnt_Wnt11"/>
    <property type="match status" value="1"/>
</dbReference>
<dbReference type="Gene3D" id="3.30.2460.20">
    <property type="match status" value="1"/>
</dbReference>
<evidence type="ECO:0000256" key="4">
    <source>
        <dbReference type="ARBA" id="ARBA00022525"/>
    </source>
</evidence>
<keyword evidence="4" id="KW-0964">Secreted</keyword>
<keyword evidence="6 9" id="KW-0879">Wnt signaling pathway</keyword>
<organism evidence="10 11">
    <name type="scientific">Cryptotermes secundus</name>
    <dbReference type="NCBI Taxonomy" id="105785"/>
    <lineage>
        <taxon>Eukaryota</taxon>
        <taxon>Metazoa</taxon>
        <taxon>Ecdysozoa</taxon>
        <taxon>Arthropoda</taxon>
        <taxon>Hexapoda</taxon>
        <taxon>Insecta</taxon>
        <taxon>Pterygota</taxon>
        <taxon>Neoptera</taxon>
        <taxon>Polyneoptera</taxon>
        <taxon>Dictyoptera</taxon>
        <taxon>Blattodea</taxon>
        <taxon>Blattoidea</taxon>
        <taxon>Termitoidae</taxon>
        <taxon>Kalotermitidae</taxon>
        <taxon>Cryptotermitinae</taxon>
        <taxon>Cryptotermes</taxon>
    </lineage>
</organism>
<gene>
    <name evidence="10" type="ORF">B7P43_G07052</name>
</gene>
<dbReference type="InterPro" id="IPR018161">
    <property type="entry name" value="Wnt_CS"/>
</dbReference>
<sequence>MSPAVFFVTGLSCYKRQQNKFPKYLHFSALKKTSFKWNATGAASAMCRKARLQYGLARRQTKLCRTSTQTMPHIAKAAAQTVTTCQSVFADRRWNCSSVEMAPSFTPDITTGTREQAYVYALSSAAVVYTIARACAAGTLFHCACASPPRDPPNGNFKWGGCGDNVRWGSQFGKQFTDSAEKRGARTEPRSALAAVNLHNNRAGRRAVESSLVTQCKCHGVSGSCNIKTCWRALPTLSEIGERLKRKFTVATEVISRRVGAGRKLLPASSAMGLYNEDDLIYVTKSPDYCLRDARVGSLGTRGRTSEKLFPFLATVSKHIHTHPVSSITISLHTHVINTEISSRKSWRLQYQLKHRHLSHSCVKNLINCLHLFHRSCNTSSHGYDSCEDMCCGRGYSTISVEKVERCQCKYHWCCYVQCKICRRWVDTQECN</sequence>
<evidence type="ECO:0000256" key="9">
    <source>
        <dbReference type="RuleBase" id="RU003500"/>
    </source>
</evidence>
<reference evidence="10 11" key="1">
    <citation type="submission" date="2017-12" db="EMBL/GenBank/DDBJ databases">
        <title>Hemimetabolous genomes reveal molecular basis of termite eusociality.</title>
        <authorList>
            <person name="Harrison M.C."/>
            <person name="Jongepier E."/>
            <person name="Robertson H.M."/>
            <person name="Arning N."/>
            <person name="Bitard-Feildel T."/>
            <person name="Chao H."/>
            <person name="Childers C.P."/>
            <person name="Dinh H."/>
            <person name="Doddapaneni H."/>
            <person name="Dugan S."/>
            <person name="Gowin J."/>
            <person name="Greiner C."/>
            <person name="Han Y."/>
            <person name="Hu H."/>
            <person name="Hughes D.S.T."/>
            <person name="Huylmans A.-K."/>
            <person name="Kemena C."/>
            <person name="Kremer L.P.M."/>
            <person name="Lee S.L."/>
            <person name="Lopez-Ezquerra A."/>
            <person name="Mallet L."/>
            <person name="Monroy-Kuhn J.M."/>
            <person name="Moser A."/>
            <person name="Murali S.C."/>
            <person name="Muzny D.M."/>
            <person name="Otani S."/>
            <person name="Piulachs M.-D."/>
            <person name="Poelchau M."/>
            <person name="Qu J."/>
            <person name="Schaub F."/>
            <person name="Wada-Katsumata A."/>
            <person name="Worley K.C."/>
            <person name="Xie Q."/>
            <person name="Ylla G."/>
            <person name="Poulsen M."/>
            <person name="Gibbs R.A."/>
            <person name="Schal C."/>
            <person name="Richards S."/>
            <person name="Belles X."/>
            <person name="Korb J."/>
            <person name="Bornberg-Bauer E."/>
        </authorList>
    </citation>
    <scope>NUCLEOTIDE SEQUENCE [LARGE SCALE GENOMIC DNA]</scope>
    <source>
        <tissue evidence="10">Whole body</tissue>
    </source>
</reference>
<dbReference type="GO" id="GO:0030182">
    <property type="term" value="P:neuron differentiation"/>
    <property type="evidence" value="ECO:0007669"/>
    <property type="project" value="TreeGrafter"/>
</dbReference>
<dbReference type="AlphaFoldDB" id="A0A2J7QLI8"/>
<comment type="function">
    <text evidence="9">Ligand for members of the frizzled family of seven transmembrane receptors.</text>
</comment>
<name>A0A2J7QLI8_9NEOP</name>
<dbReference type="InterPro" id="IPR043158">
    <property type="entry name" value="Wnt_C"/>
</dbReference>
<comment type="similarity">
    <text evidence="2 9">Belongs to the Wnt family.</text>
</comment>
<dbReference type="SMART" id="SM00097">
    <property type="entry name" value="WNT1"/>
    <property type="match status" value="1"/>
</dbReference>
<keyword evidence="5" id="KW-0272">Extracellular matrix</keyword>
<evidence type="ECO:0000256" key="7">
    <source>
        <dbReference type="ARBA" id="ARBA00023157"/>
    </source>
</evidence>
<evidence type="ECO:0000256" key="5">
    <source>
        <dbReference type="ARBA" id="ARBA00022530"/>
    </source>
</evidence>
<dbReference type="GO" id="GO:0005615">
    <property type="term" value="C:extracellular space"/>
    <property type="evidence" value="ECO:0007669"/>
    <property type="project" value="TreeGrafter"/>
</dbReference>
<dbReference type="PANTHER" id="PTHR12027:SF102">
    <property type="entry name" value="PROTEIN WNT"/>
    <property type="match status" value="1"/>
</dbReference>
<keyword evidence="3 9" id="KW-0217">Developmental protein</keyword>
<dbReference type="Proteomes" id="UP000235965">
    <property type="component" value="Unassembled WGS sequence"/>
</dbReference>
<dbReference type="FunFam" id="3.30.2460.20:FF:000001">
    <property type="entry name" value="Wnt homolog"/>
    <property type="match status" value="1"/>
</dbReference>
<dbReference type="GO" id="GO:0000902">
    <property type="term" value="P:cell morphogenesis"/>
    <property type="evidence" value="ECO:0007669"/>
    <property type="project" value="UniProtKB-ARBA"/>
</dbReference>
<dbReference type="PANTHER" id="PTHR12027">
    <property type="entry name" value="WNT RELATED"/>
    <property type="match status" value="1"/>
</dbReference>
<dbReference type="GO" id="GO:0060070">
    <property type="term" value="P:canonical Wnt signaling pathway"/>
    <property type="evidence" value="ECO:0007669"/>
    <property type="project" value="TreeGrafter"/>
</dbReference>
<dbReference type="InParanoid" id="A0A2J7QLI8"/>
<keyword evidence="11" id="KW-1185">Reference proteome</keyword>
<dbReference type="GO" id="GO:0060560">
    <property type="term" value="P:developmental growth involved in morphogenesis"/>
    <property type="evidence" value="ECO:0007669"/>
    <property type="project" value="UniProtKB-ARBA"/>
</dbReference>
<dbReference type="GO" id="GO:0007517">
    <property type="term" value="P:muscle organ development"/>
    <property type="evidence" value="ECO:0007669"/>
    <property type="project" value="UniProtKB-ARBA"/>
</dbReference>